<keyword evidence="8" id="KW-0282">Flagellum</keyword>
<feature type="transmembrane region" description="Helical" evidence="6">
    <location>
        <begin position="183"/>
        <end position="202"/>
    </location>
</feature>
<keyword evidence="4 6" id="KW-1133">Transmembrane helix</keyword>
<feature type="transmembrane region" description="Helical" evidence="6">
    <location>
        <begin position="63"/>
        <end position="88"/>
    </location>
</feature>
<protein>
    <submittedName>
        <fullName evidence="8">Flagellar biosynthesis protein FlgM</fullName>
    </submittedName>
</protein>
<keyword evidence="7" id="KW-0732">Signal</keyword>
<keyword evidence="3 6" id="KW-0812">Transmembrane</keyword>
<accession>A0A917V3R0</accession>
<comment type="caution">
    <text evidence="8">The sequence shown here is derived from an EMBL/GenBank/DDBJ whole genome shotgun (WGS) entry which is preliminary data.</text>
</comment>
<evidence type="ECO:0000256" key="4">
    <source>
        <dbReference type="ARBA" id="ARBA00022989"/>
    </source>
</evidence>
<evidence type="ECO:0000256" key="2">
    <source>
        <dbReference type="ARBA" id="ARBA00022475"/>
    </source>
</evidence>
<comment type="subcellular location">
    <subcellularLocation>
        <location evidence="1">Cell membrane</location>
        <topology evidence="1">Multi-pass membrane protein</topology>
    </subcellularLocation>
</comment>
<dbReference type="PANTHER" id="PTHR30086:SF20">
    <property type="entry name" value="ARGININE EXPORTER PROTEIN ARGO-RELATED"/>
    <property type="match status" value="1"/>
</dbReference>
<evidence type="ECO:0000256" key="3">
    <source>
        <dbReference type="ARBA" id="ARBA00022692"/>
    </source>
</evidence>
<dbReference type="Pfam" id="PF01810">
    <property type="entry name" value="LysE"/>
    <property type="match status" value="1"/>
</dbReference>
<keyword evidence="8" id="KW-0969">Cilium</keyword>
<name>A0A917V3R0_9HYPH</name>
<sequence>MNETLFFGFLAATALLLSAPGPSCALAASQAIRHGPRAAALTVAGDALGSTVHIIIATLGLQILIGIAGFVLPFVQIIGGIYVAYLGIKSWRDTRDQNNTAANPDDQQAFFIGFVTCLSNPKAVIFFIALFPGFIDPSYNIPLQSFVYGIVFIVLDALSIMLYAILGLTIARSRLFSSVRHSLFSATGLFLVGAFLIVKGSLEVIELVR</sequence>
<dbReference type="PANTHER" id="PTHR30086">
    <property type="entry name" value="ARGININE EXPORTER PROTEIN ARGO"/>
    <property type="match status" value="1"/>
</dbReference>
<feature type="signal peptide" evidence="7">
    <location>
        <begin position="1"/>
        <end position="27"/>
    </location>
</feature>
<keyword evidence="9" id="KW-1185">Reference proteome</keyword>
<evidence type="ECO:0000256" key="6">
    <source>
        <dbReference type="SAM" id="Phobius"/>
    </source>
</evidence>
<dbReference type="PIRSF" id="PIRSF006324">
    <property type="entry name" value="LeuE"/>
    <property type="match status" value="1"/>
</dbReference>
<feature type="chain" id="PRO_5037403184" evidence="7">
    <location>
        <begin position="28"/>
        <end position="209"/>
    </location>
</feature>
<dbReference type="InterPro" id="IPR001123">
    <property type="entry name" value="LeuE-type"/>
</dbReference>
<keyword evidence="8" id="KW-0966">Cell projection</keyword>
<evidence type="ECO:0000313" key="8">
    <source>
        <dbReference type="EMBL" id="GGK32130.1"/>
    </source>
</evidence>
<organism evidence="8 9">
    <name type="scientific">Salinarimonas ramus</name>
    <dbReference type="NCBI Taxonomy" id="690164"/>
    <lineage>
        <taxon>Bacteria</taxon>
        <taxon>Pseudomonadati</taxon>
        <taxon>Pseudomonadota</taxon>
        <taxon>Alphaproteobacteria</taxon>
        <taxon>Hyphomicrobiales</taxon>
        <taxon>Salinarimonadaceae</taxon>
        <taxon>Salinarimonas</taxon>
    </lineage>
</organism>
<reference evidence="8 9" key="1">
    <citation type="journal article" date="2014" name="Int. J. Syst. Evol. Microbiol.">
        <title>Complete genome sequence of Corynebacterium casei LMG S-19264T (=DSM 44701T), isolated from a smear-ripened cheese.</title>
        <authorList>
            <consortium name="US DOE Joint Genome Institute (JGI-PGF)"/>
            <person name="Walter F."/>
            <person name="Albersmeier A."/>
            <person name="Kalinowski J."/>
            <person name="Ruckert C."/>
        </authorList>
    </citation>
    <scope>NUCLEOTIDE SEQUENCE [LARGE SCALE GENOMIC DNA]</scope>
    <source>
        <strain evidence="8 9">CGMCC 1.9161</strain>
    </source>
</reference>
<evidence type="ECO:0000256" key="1">
    <source>
        <dbReference type="ARBA" id="ARBA00004651"/>
    </source>
</evidence>
<feature type="transmembrane region" description="Helical" evidence="6">
    <location>
        <begin position="146"/>
        <end position="171"/>
    </location>
</feature>
<dbReference type="EMBL" id="BMMF01000005">
    <property type="protein sequence ID" value="GGK32130.1"/>
    <property type="molecule type" value="Genomic_DNA"/>
</dbReference>
<dbReference type="GO" id="GO:0015171">
    <property type="term" value="F:amino acid transmembrane transporter activity"/>
    <property type="evidence" value="ECO:0007669"/>
    <property type="project" value="TreeGrafter"/>
</dbReference>
<dbReference type="RefSeq" id="WP_188912007.1">
    <property type="nucleotide sequence ID" value="NZ_BMMF01000005.1"/>
</dbReference>
<evidence type="ECO:0000256" key="7">
    <source>
        <dbReference type="SAM" id="SignalP"/>
    </source>
</evidence>
<dbReference type="Proteomes" id="UP000600449">
    <property type="component" value="Unassembled WGS sequence"/>
</dbReference>
<proteinExistence type="predicted"/>
<dbReference type="GO" id="GO:0005886">
    <property type="term" value="C:plasma membrane"/>
    <property type="evidence" value="ECO:0007669"/>
    <property type="project" value="UniProtKB-SubCell"/>
</dbReference>
<evidence type="ECO:0000256" key="5">
    <source>
        <dbReference type="ARBA" id="ARBA00023136"/>
    </source>
</evidence>
<keyword evidence="2" id="KW-1003">Cell membrane</keyword>
<keyword evidence="5 6" id="KW-0472">Membrane</keyword>
<evidence type="ECO:0000313" key="9">
    <source>
        <dbReference type="Proteomes" id="UP000600449"/>
    </source>
</evidence>
<gene>
    <name evidence="8" type="primary">rhtB</name>
    <name evidence="8" type="ORF">GCM10011322_18490</name>
</gene>
<dbReference type="AlphaFoldDB" id="A0A917V3R0"/>
<feature type="transmembrane region" description="Helical" evidence="6">
    <location>
        <begin position="109"/>
        <end position="134"/>
    </location>
</feature>